<keyword evidence="3" id="KW-1185">Reference proteome</keyword>
<feature type="signal peptide" evidence="1">
    <location>
        <begin position="1"/>
        <end position="22"/>
    </location>
</feature>
<proteinExistence type="predicted"/>
<evidence type="ECO:0000313" key="3">
    <source>
        <dbReference type="Proteomes" id="UP000676996"/>
    </source>
</evidence>
<protein>
    <recommendedName>
        <fullName evidence="4">Transporter</fullName>
    </recommendedName>
</protein>
<name>A0A8T4IDE3_9SPHN</name>
<evidence type="ECO:0000313" key="2">
    <source>
        <dbReference type="EMBL" id="MBR0552421.1"/>
    </source>
</evidence>
<dbReference type="Proteomes" id="UP000676996">
    <property type="component" value="Unassembled WGS sequence"/>
</dbReference>
<evidence type="ECO:0008006" key="4">
    <source>
        <dbReference type="Google" id="ProtNLM"/>
    </source>
</evidence>
<evidence type="ECO:0000256" key="1">
    <source>
        <dbReference type="SAM" id="SignalP"/>
    </source>
</evidence>
<feature type="chain" id="PRO_5035922439" description="Transporter" evidence="1">
    <location>
        <begin position="23"/>
        <end position="275"/>
    </location>
</feature>
<dbReference type="AlphaFoldDB" id="A0A8T4IDE3"/>
<reference evidence="2" key="1">
    <citation type="submission" date="2021-04" db="EMBL/GenBank/DDBJ databases">
        <title>Ouciella asimina sp. nov., isolated from the surface seawater in the hydrothermal field of Okinawa Trough.</title>
        <authorList>
            <person name="Shuang W."/>
        </authorList>
    </citation>
    <scope>NUCLEOTIDE SEQUENCE</scope>
    <source>
        <strain evidence="2">LXI357</strain>
    </source>
</reference>
<keyword evidence="1" id="KW-0732">Signal</keyword>
<gene>
    <name evidence="2" type="ORF">J7S20_07880</name>
</gene>
<dbReference type="RefSeq" id="WP_284053700.1">
    <property type="nucleotide sequence ID" value="NZ_JAGRQC010000002.1"/>
</dbReference>
<dbReference type="EMBL" id="JAGRQC010000002">
    <property type="protein sequence ID" value="MBR0552421.1"/>
    <property type="molecule type" value="Genomic_DNA"/>
</dbReference>
<organism evidence="2 3">
    <name type="scientific">Stakelama marina</name>
    <dbReference type="NCBI Taxonomy" id="2826939"/>
    <lineage>
        <taxon>Bacteria</taxon>
        <taxon>Pseudomonadati</taxon>
        <taxon>Pseudomonadota</taxon>
        <taxon>Alphaproteobacteria</taxon>
        <taxon>Sphingomonadales</taxon>
        <taxon>Sphingomonadaceae</taxon>
        <taxon>Stakelama</taxon>
    </lineage>
</organism>
<sequence>MRNAIAVMVMMCGTGLATTAAAQTADRPSDAPASANGTSTHVEFDAGAFYQSGDYGTGEQIETWSMPFSVTAQRGRLRLSASLPYLVTNAPGDVIVNSGGPFGLPLFSSSQTQTTRMHREGLGDLVVAGDYTLPVSGVQAVVGASVKLPTASVEKGLGTGKTDYSIRGGLAKPIGRVTPFVDVAYNFIGQPKAYSTQDGVSASAGARFRLSRHLVTTAAYDYSRGAVEGFGDRQSVRLGLNASLGDHLGLGVYGSKGVSRAAADTGAGLQLGLGF</sequence>
<comment type="caution">
    <text evidence="2">The sequence shown here is derived from an EMBL/GenBank/DDBJ whole genome shotgun (WGS) entry which is preliminary data.</text>
</comment>
<accession>A0A8T4IDE3</accession>